<evidence type="ECO:0000256" key="1">
    <source>
        <dbReference type="ARBA" id="ARBA00006738"/>
    </source>
</evidence>
<dbReference type="NCBIfam" id="NF009154">
    <property type="entry name" value="PRK12497.3-3"/>
    <property type="match status" value="1"/>
</dbReference>
<dbReference type="NCBIfam" id="TIGR00252">
    <property type="entry name" value="YraN family protein"/>
    <property type="match status" value="1"/>
</dbReference>
<dbReference type="PANTHER" id="PTHR34039">
    <property type="entry name" value="UPF0102 PROTEIN YRAN"/>
    <property type="match status" value="1"/>
</dbReference>
<evidence type="ECO:0000313" key="3">
    <source>
        <dbReference type="EMBL" id="SUB56509.1"/>
    </source>
</evidence>
<reference evidence="3 4" key="1">
    <citation type="submission" date="2018-06" db="EMBL/GenBank/DDBJ databases">
        <authorList>
            <consortium name="Pathogen Informatics"/>
            <person name="Doyle S."/>
        </authorList>
    </citation>
    <scope>NUCLEOTIDE SEQUENCE [LARGE SCALE GENOMIC DNA]</scope>
    <source>
        <strain evidence="3 4">NCTC13149</strain>
    </source>
</reference>
<dbReference type="HAMAP" id="MF_00048">
    <property type="entry name" value="UPF0102"/>
    <property type="match status" value="1"/>
</dbReference>
<protein>
    <recommendedName>
        <fullName evidence="2">UPF0102 protein NCTC13149_00281</fullName>
    </recommendedName>
</protein>
<dbReference type="AlphaFoldDB" id="A0A379C318"/>
<dbReference type="CDD" id="cd20736">
    <property type="entry name" value="PoNe_Nuclease"/>
    <property type="match status" value="1"/>
</dbReference>
<dbReference type="InterPro" id="IPR011856">
    <property type="entry name" value="tRNA_endonuc-like_dom_sf"/>
</dbReference>
<dbReference type="Proteomes" id="UP000255517">
    <property type="component" value="Unassembled WGS sequence"/>
</dbReference>
<dbReference type="Gene3D" id="3.40.1350.10">
    <property type="match status" value="1"/>
</dbReference>
<accession>A0A379C318</accession>
<dbReference type="SUPFAM" id="SSF52980">
    <property type="entry name" value="Restriction endonuclease-like"/>
    <property type="match status" value="1"/>
</dbReference>
<organism evidence="3 4">
    <name type="scientific">Peptoniphilus lacrimalis</name>
    <dbReference type="NCBI Taxonomy" id="33031"/>
    <lineage>
        <taxon>Bacteria</taxon>
        <taxon>Bacillati</taxon>
        <taxon>Bacillota</taxon>
        <taxon>Tissierellia</taxon>
        <taxon>Tissierellales</taxon>
        <taxon>Peptoniphilaceae</taxon>
        <taxon>Peptoniphilus</taxon>
    </lineage>
</organism>
<sequence length="117" mass="13852">MNNKELGNFGESLATDFLQKKNYIILDRNYRALGTEIDIIAKDGEELVFVEVKTRRNHKFGEAYEAVTEFKMRNIIQTANVYIYKHELYNTQVRFDVIEVYINEKRINHIENAFILS</sequence>
<dbReference type="InterPro" id="IPR011335">
    <property type="entry name" value="Restrct_endonuc-II-like"/>
</dbReference>
<proteinExistence type="inferred from homology"/>
<dbReference type="NCBIfam" id="NF009150">
    <property type="entry name" value="PRK12497.1-3"/>
    <property type="match status" value="1"/>
</dbReference>
<dbReference type="InterPro" id="IPR003509">
    <property type="entry name" value="UPF0102_YraN-like"/>
</dbReference>
<name>A0A379C318_9FIRM</name>
<dbReference type="GO" id="GO:0003676">
    <property type="term" value="F:nucleic acid binding"/>
    <property type="evidence" value="ECO:0007669"/>
    <property type="project" value="InterPro"/>
</dbReference>
<gene>
    <name evidence="3" type="ORF">NCTC13149_00281</name>
</gene>
<dbReference type="EMBL" id="UGSZ01000001">
    <property type="protein sequence ID" value="SUB56509.1"/>
    <property type="molecule type" value="Genomic_DNA"/>
</dbReference>
<comment type="similarity">
    <text evidence="1 2">Belongs to the UPF0102 family.</text>
</comment>
<dbReference type="OrthoDB" id="9802516at2"/>
<evidence type="ECO:0000256" key="2">
    <source>
        <dbReference type="HAMAP-Rule" id="MF_00048"/>
    </source>
</evidence>
<evidence type="ECO:0000313" key="4">
    <source>
        <dbReference type="Proteomes" id="UP000255517"/>
    </source>
</evidence>
<dbReference type="STRING" id="1122949.GCA_000378725_00850"/>
<dbReference type="PANTHER" id="PTHR34039:SF1">
    <property type="entry name" value="UPF0102 PROTEIN YRAN"/>
    <property type="match status" value="1"/>
</dbReference>
<dbReference type="RefSeq" id="WP_019034677.1">
    <property type="nucleotide sequence ID" value="NZ_CAMUOS010000007.1"/>
</dbReference>
<dbReference type="Pfam" id="PF02021">
    <property type="entry name" value="UPF0102"/>
    <property type="match status" value="1"/>
</dbReference>